<dbReference type="EMBL" id="KQ416079">
    <property type="protein sequence ID" value="KOF98783.1"/>
    <property type="molecule type" value="Genomic_DNA"/>
</dbReference>
<accession>A0A0L8IB97</accession>
<dbReference type="AlphaFoldDB" id="A0A0L8IB97"/>
<name>A0A0L8IB97_OCTBM</name>
<sequence length="49" mass="5566">MLRNLGIAADQHRATRFAIIWFEITQDVGDGLCGVVQTCVGSWCMMYRM</sequence>
<organism evidence="1">
    <name type="scientific">Octopus bimaculoides</name>
    <name type="common">California two-spotted octopus</name>
    <dbReference type="NCBI Taxonomy" id="37653"/>
    <lineage>
        <taxon>Eukaryota</taxon>
        <taxon>Metazoa</taxon>
        <taxon>Spiralia</taxon>
        <taxon>Lophotrochozoa</taxon>
        <taxon>Mollusca</taxon>
        <taxon>Cephalopoda</taxon>
        <taxon>Coleoidea</taxon>
        <taxon>Octopodiformes</taxon>
        <taxon>Octopoda</taxon>
        <taxon>Incirrata</taxon>
        <taxon>Octopodidae</taxon>
        <taxon>Octopus</taxon>
    </lineage>
</organism>
<proteinExistence type="predicted"/>
<protein>
    <submittedName>
        <fullName evidence="1">Uncharacterized protein</fullName>
    </submittedName>
</protein>
<reference evidence="1" key="1">
    <citation type="submission" date="2015-07" db="EMBL/GenBank/DDBJ databases">
        <title>MeaNS - Measles Nucleotide Surveillance Program.</title>
        <authorList>
            <person name="Tran T."/>
            <person name="Druce J."/>
        </authorList>
    </citation>
    <scope>NUCLEOTIDE SEQUENCE</scope>
    <source>
        <strain evidence="1">UCB-OBI-ISO-001</strain>
        <tissue evidence="1">Gonad</tissue>
    </source>
</reference>
<gene>
    <name evidence="1" type="ORF">OCBIM_22022964mg</name>
</gene>
<evidence type="ECO:0000313" key="1">
    <source>
        <dbReference type="EMBL" id="KOF98783.1"/>
    </source>
</evidence>